<dbReference type="Gene3D" id="3.40.50.12780">
    <property type="entry name" value="N-terminal domain of ligase-like"/>
    <property type="match status" value="1"/>
</dbReference>
<dbReference type="KEGG" id="doe:DENOEST_2047"/>
<evidence type="ECO:0000259" key="3">
    <source>
        <dbReference type="Pfam" id="PF00501"/>
    </source>
</evidence>
<dbReference type="Proteomes" id="UP000515733">
    <property type="component" value="Chromosome"/>
</dbReference>
<evidence type="ECO:0000259" key="4">
    <source>
        <dbReference type="Pfam" id="PF13193"/>
    </source>
</evidence>
<dbReference type="AlphaFoldDB" id="A0A6S6XWB6"/>
<dbReference type="PROSITE" id="PS00455">
    <property type="entry name" value="AMP_BINDING"/>
    <property type="match status" value="1"/>
</dbReference>
<dbReference type="OrthoDB" id="9803968at2"/>
<evidence type="ECO:0000313" key="6">
    <source>
        <dbReference type="Proteomes" id="UP000515733"/>
    </source>
</evidence>
<proteinExistence type="inferred from homology"/>
<dbReference type="InterPro" id="IPR045851">
    <property type="entry name" value="AMP-bd_C_sf"/>
</dbReference>
<dbReference type="InterPro" id="IPR042099">
    <property type="entry name" value="ANL_N_sf"/>
</dbReference>
<dbReference type="EMBL" id="LR778301">
    <property type="protein sequence ID" value="CAB1369212.1"/>
    <property type="molecule type" value="Genomic_DNA"/>
</dbReference>
<dbReference type="RefSeq" id="WP_145769196.1">
    <property type="nucleotide sequence ID" value="NZ_LR778301.1"/>
</dbReference>
<dbReference type="Gene3D" id="3.30.300.30">
    <property type="match status" value="1"/>
</dbReference>
<organism evidence="5 6">
    <name type="scientific">Denitratisoma oestradiolicum</name>
    <dbReference type="NCBI Taxonomy" id="311182"/>
    <lineage>
        <taxon>Bacteria</taxon>
        <taxon>Pseudomonadati</taxon>
        <taxon>Pseudomonadota</taxon>
        <taxon>Betaproteobacteria</taxon>
        <taxon>Nitrosomonadales</taxon>
        <taxon>Sterolibacteriaceae</taxon>
        <taxon>Denitratisoma</taxon>
    </lineage>
</organism>
<evidence type="ECO:0000256" key="1">
    <source>
        <dbReference type="ARBA" id="ARBA00006432"/>
    </source>
</evidence>
<name>A0A6S6XWB6_9PROT</name>
<dbReference type="Pfam" id="PF00501">
    <property type="entry name" value="AMP-binding"/>
    <property type="match status" value="1"/>
</dbReference>
<evidence type="ECO:0000313" key="5">
    <source>
        <dbReference type="EMBL" id="CAB1369212.1"/>
    </source>
</evidence>
<comment type="similarity">
    <text evidence="1">Belongs to the ATP-dependent AMP-binding enzyme family.</text>
</comment>
<dbReference type="Pfam" id="PF13193">
    <property type="entry name" value="AMP-binding_C"/>
    <property type="match status" value="1"/>
</dbReference>
<feature type="domain" description="AMP-dependent synthetase/ligase" evidence="3">
    <location>
        <begin position="50"/>
        <end position="423"/>
    </location>
</feature>
<dbReference type="GO" id="GO:0031956">
    <property type="term" value="F:medium-chain fatty acid-CoA ligase activity"/>
    <property type="evidence" value="ECO:0007669"/>
    <property type="project" value="TreeGrafter"/>
</dbReference>
<dbReference type="SUPFAM" id="SSF56801">
    <property type="entry name" value="Acetyl-CoA synthetase-like"/>
    <property type="match status" value="1"/>
</dbReference>
<dbReference type="InterPro" id="IPR020845">
    <property type="entry name" value="AMP-binding_CS"/>
</dbReference>
<evidence type="ECO:0000256" key="2">
    <source>
        <dbReference type="ARBA" id="ARBA00022598"/>
    </source>
</evidence>
<sequence>MNDIVEKLNAARAQVTAPGAPFELADRELGGHTYQVFKNAPENVMHLINQGRQFGDRTFLVYQGQRWSFNEYFRHADTLAAQLASRYGVKKGDRVAIAMRNRPEWMAAFVAIVSLGAIAVPLNSWSQREELVQNLGNAEPKVLFCDPERLAHVTGDLEGLGIEAIVTDTPAEAPRVSRYDPLTATPLAAPQVDIVGDDPVMIMYTSGTTSGAKGVLSNHRAFCQALMNIDFVSAITAMASPERIQAMMASGFAPAALLSVPLFHVSGLQALFLGALKAGRKIVIMYKWDVDQAIDLIEQERLTQLNGSPAMMQQLFSSPRFDQADMSSIAAVGFGGSATPQGLLDMTLSKFPKSLPGTGYGLTETNSTASSFTAEAFAYKPRSSGIVSPIVEIHAEDDLGNVLPQGSTGELCVRGVTVMMGYWRNPTATEAALRDGWFHSGDVGYVDEEDFVFIVDRIKDIVNRGGEKISTLEVESCIHHLPGVAEVAAFAVPDTEMGEALAVAIVPEAGVSLDAEAVRQHVAAHLAGFKVPKHVSIRDETLPRNASGKVLKQALKAEVAGNR</sequence>
<feature type="domain" description="AMP-binding enzyme C-terminal" evidence="4">
    <location>
        <begin position="473"/>
        <end position="549"/>
    </location>
</feature>
<accession>A0A6S6XWB6</accession>
<dbReference type="PANTHER" id="PTHR43201:SF5">
    <property type="entry name" value="MEDIUM-CHAIN ACYL-COA LIGASE ACSF2, MITOCHONDRIAL"/>
    <property type="match status" value="1"/>
</dbReference>
<dbReference type="InterPro" id="IPR025110">
    <property type="entry name" value="AMP-bd_C"/>
</dbReference>
<protein>
    <submittedName>
        <fullName evidence="5">Acyl-CoA synthetase (AMP-forming)/AMP-acid ligase II</fullName>
    </submittedName>
</protein>
<dbReference type="GO" id="GO:0006631">
    <property type="term" value="P:fatty acid metabolic process"/>
    <property type="evidence" value="ECO:0007669"/>
    <property type="project" value="TreeGrafter"/>
</dbReference>
<keyword evidence="2 5" id="KW-0436">Ligase</keyword>
<dbReference type="InterPro" id="IPR000873">
    <property type="entry name" value="AMP-dep_synth/lig_dom"/>
</dbReference>
<keyword evidence="6" id="KW-1185">Reference proteome</keyword>
<reference evidence="5 6" key="1">
    <citation type="submission" date="2020-03" db="EMBL/GenBank/DDBJ databases">
        <authorList>
            <consortium name="Genoscope - CEA"/>
            <person name="William W."/>
        </authorList>
    </citation>
    <scope>NUCLEOTIDE SEQUENCE [LARGE SCALE GENOMIC DNA]</scope>
    <source>
        <strain evidence="6">DSM 16959</strain>
    </source>
</reference>
<gene>
    <name evidence="5" type="ORF">DENOEST_2047</name>
</gene>
<dbReference type="PANTHER" id="PTHR43201">
    <property type="entry name" value="ACYL-COA SYNTHETASE"/>
    <property type="match status" value="1"/>
</dbReference>